<gene>
    <name evidence="1" type="ORF">EH240_30765</name>
</gene>
<evidence type="ECO:0000313" key="2">
    <source>
        <dbReference type="Proteomes" id="UP000273786"/>
    </source>
</evidence>
<sequence>MKKLTDRLRIIIEDGPFRGEIAELDAMVLRDWSVIKVADAAKALWGDLAVTAIAWGALAANCDGDMPEYRFWFQVFDCLRAESVQTEVERMMAPVNRRSVN</sequence>
<protein>
    <submittedName>
        <fullName evidence="1">Uncharacterized protein</fullName>
    </submittedName>
</protein>
<evidence type="ECO:0000313" key="1">
    <source>
        <dbReference type="EMBL" id="RRH92928.1"/>
    </source>
</evidence>
<comment type="caution">
    <text evidence="1">The sequence shown here is derived from an EMBL/GenBank/DDBJ whole genome shotgun (WGS) entry which is preliminary data.</text>
</comment>
<proteinExistence type="predicted"/>
<name>A0A3P3F5S4_9HYPH</name>
<reference evidence="1 2" key="1">
    <citation type="submission" date="2018-11" db="EMBL/GenBank/DDBJ databases">
        <title>the genome of Mesorhizobium tamadayense DSM 28320.</title>
        <authorList>
            <person name="Gao J."/>
        </authorList>
    </citation>
    <scope>NUCLEOTIDE SEQUENCE [LARGE SCALE GENOMIC DNA]</scope>
    <source>
        <strain evidence="1 2">DSM 28320</strain>
    </source>
</reference>
<dbReference type="RefSeq" id="WP_125005637.1">
    <property type="nucleotide sequence ID" value="NZ_RQXT01000056.1"/>
</dbReference>
<dbReference type="AlphaFoldDB" id="A0A3P3F5S4"/>
<dbReference type="OrthoDB" id="8100448at2"/>
<dbReference type="EMBL" id="RQXT01000056">
    <property type="protein sequence ID" value="RRH92928.1"/>
    <property type="molecule type" value="Genomic_DNA"/>
</dbReference>
<accession>A0A3P3F5S4</accession>
<organism evidence="1 2">
    <name type="scientific">Mesorhizobium tamadayense</name>
    <dbReference type="NCBI Taxonomy" id="425306"/>
    <lineage>
        <taxon>Bacteria</taxon>
        <taxon>Pseudomonadati</taxon>
        <taxon>Pseudomonadota</taxon>
        <taxon>Alphaproteobacteria</taxon>
        <taxon>Hyphomicrobiales</taxon>
        <taxon>Phyllobacteriaceae</taxon>
        <taxon>Mesorhizobium</taxon>
    </lineage>
</organism>
<dbReference type="Proteomes" id="UP000273786">
    <property type="component" value="Unassembled WGS sequence"/>
</dbReference>
<keyword evidence="2" id="KW-1185">Reference proteome</keyword>